<keyword evidence="10 23" id="KW-0479">Metal-binding</keyword>
<gene>
    <name evidence="25" type="ORF">CCAL12919_08725</name>
    <name evidence="26" type="ORF">CCAL9337_01730</name>
</gene>
<evidence type="ECO:0000256" key="13">
    <source>
        <dbReference type="ARBA" id="ARBA00022840"/>
    </source>
</evidence>
<organism evidence="26 27">
    <name type="scientific">Campylobacter californiensis</name>
    <dbReference type="NCBI Taxonomy" id="1032243"/>
    <lineage>
        <taxon>Bacteria</taxon>
        <taxon>Pseudomonadati</taxon>
        <taxon>Campylobacterota</taxon>
        <taxon>Epsilonproteobacteria</taxon>
        <taxon>Campylobacterales</taxon>
        <taxon>Campylobacteraceae</taxon>
        <taxon>Campylobacter</taxon>
    </lineage>
</organism>
<reference evidence="26 27" key="1">
    <citation type="submission" date="2015-08" db="EMBL/GenBank/DDBJ databases">
        <title>Comparative genomics of the Campylobacter concisus group.</title>
        <authorList>
            <person name="Yee E."/>
            <person name="Chapman M.H."/>
            <person name="Huynh S."/>
            <person name="Bono J.L."/>
            <person name="On S.L."/>
            <person name="St Leger J."/>
            <person name="Foster G."/>
            <person name="Parker C.T."/>
            <person name="Miller W.G."/>
        </authorList>
    </citation>
    <scope>NUCLEOTIDE SEQUENCE [LARGE SCALE GENOMIC DNA]</scope>
    <source>
        <strain evidence="26 27">RM9337</strain>
    </source>
</reference>
<comment type="function">
    <text evidence="24">Catalyzes the ATP-dependent phosphorylation of sn-l,2-diacylglycerol (DAG) to phosphatidic acid. Involved in the recycling of diacylglycerol produced as a by-product during membrane-derived oligosaccharide (MDO) biosynthesis.</text>
</comment>
<comment type="similarity">
    <text evidence="2 24">Belongs to the bacterial diacylglycerol kinase family.</text>
</comment>
<name>A0AAW3ZST1_9BACT</name>
<evidence type="ECO:0000256" key="12">
    <source>
        <dbReference type="ARBA" id="ARBA00022777"/>
    </source>
</evidence>
<dbReference type="GO" id="GO:0046872">
    <property type="term" value="F:metal ion binding"/>
    <property type="evidence" value="ECO:0007669"/>
    <property type="project" value="UniProtKB-KW"/>
</dbReference>
<keyword evidence="18" id="KW-0594">Phospholipid biosynthesis</keyword>
<evidence type="ECO:0000256" key="8">
    <source>
        <dbReference type="ARBA" id="ARBA00022679"/>
    </source>
</evidence>
<keyword evidence="17 24" id="KW-0472">Membrane</keyword>
<evidence type="ECO:0000256" key="3">
    <source>
        <dbReference type="ARBA" id="ARBA00012133"/>
    </source>
</evidence>
<keyword evidence="9 24" id="KW-0812">Transmembrane</keyword>
<dbReference type="AlphaFoldDB" id="A0AAW3ZST1"/>
<comment type="cofactor">
    <cofactor evidence="23">
        <name>Mg(2+)</name>
        <dbReference type="ChEBI" id="CHEBI:18420"/>
    </cofactor>
    <text evidence="23">Mn(2+), Zn(2+), Cd(2+) and Co(2+) support activity to lesser extents.</text>
</comment>
<keyword evidence="7" id="KW-0997">Cell inner membrane</keyword>
<evidence type="ECO:0000256" key="23">
    <source>
        <dbReference type="PIRSR" id="PIRSR600829-4"/>
    </source>
</evidence>
<comment type="catalytic activity">
    <reaction evidence="24">
        <text>a 1,2-diacyl-sn-glycerol + ATP = a 1,2-diacyl-sn-glycero-3-phosphate + ADP + H(+)</text>
        <dbReference type="Rhea" id="RHEA:10272"/>
        <dbReference type="ChEBI" id="CHEBI:15378"/>
        <dbReference type="ChEBI" id="CHEBI:17815"/>
        <dbReference type="ChEBI" id="CHEBI:30616"/>
        <dbReference type="ChEBI" id="CHEBI:58608"/>
        <dbReference type="ChEBI" id="CHEBI:456216"/>
        <dbReference type="EC" id="2.7.1.107"/>
    </reaction>
</comment>
<evidence type="ECO:0000256" key="15">
    <source>
        <dbReference type="ARBA" id="ARBA00022989"/>
    </source>
</evidence>
<sequence>MRNQPKYKFFKNWSYAIDGFKDIYANESSFRLELVVFTALGLSLFYWKFDLILNLAIIFSMTLVLVCECLNSAIERVVDLASPNIHPLAKCAKDAASSAVMICNFLCGGFFIYALVTKI</sequence>
<evidence type="ECO:0000256" key="17">
    <source>
        <dbReference type="ARBA" id="ARBA00023136"/>
    </source>
</evidence>
<dbReference type="EMBL" id="LIWG01000001">
    <property type="protein sequence ID" value="MBE3607449.1"/>
    <property type="molecule type" value="Genomic_DNA"/>
</dbReference>
<dbReference type="Pfam" id="PF01219">
    <property type="entry name" value="DAGK_prokar"/>
    <property type="match status" value="1"/>
</dbReference>
<keyword evidence="15 24" id="KW-1133">Transmembrane helix</keyword>
<evidence type="ECO:0000256" key="1">
    <source>
        <dbReference type="ARBA" id="ARBA00004429"/>
    </source>
</evidence>
<feature type="transmembrane region" description="Helical" evidence="24">
    <location>
        <begin position="53"/>
        <end position="74"/>
    </location>
</feature>
<evidence type="ECO:0000256" key="6">
    <source>
        <dbReference type="ARBA" id="ARBA00022516"/>
    </source>
</evidence>
<keyword evidence="16 24" id="KW-0443">Lipid metabolism</keyword>
<feature type="binding site" evidence="23">
    <location>
        <position position="27"/>
    </location>
    <ligand>
        <name>a divalent metal cation</name>
        <dbReference type="ChEBI" id="CHEBI:60240"/>
    </ligand>
</feature>
<dbReference type="Proteomes" id="UP001318760">
    <property type="component" value="Unassembled WGS sequence"/>
</dbReference>
<evidence type="ECO:0000256" key="16">
    <source>
        <dbReference type="ARBA" id="ARBA00023098"/>
    </source>
</evidence>
<protein>
    <recommendedName>
        <fullName evidence="4 24">Diacylglycerol kinase</fullName>
        <ecNumber evidence="3 24">2.7.1.107</ecNumber>
    </recommendedName>
</protein>
<keyword evidence="14 23" id="KW-0460">Magnesium</keyword>
<dbReference type="EC" id="2.7.1.107" evidence="3 24"/>
<feature type="binding site" evidence="23">
    <location>
        <position position="75"/>
    </location>
    <ligand>
        <name>a divalent metal cation</name>
        <dbReference type="ChEBI" id="CHEBI:60240"/>
    </ligand>
</feature>
<feature type="binding site" evidence="22">
    <location>
        <begin position="93"/>
        <end position="94"/>
    </location>
    <ligand>
        <name>ATP</name>
        <dbReference type="ChEBI" id="CHEBI:30616"/>
    </ligand>
</feature>
<dbReference type="CDD" id="cd14264">
    <property type="entry name" value="DAGK_IM"/>
    <property type="match status" value="1"/>
</dbReference>
<evidence type="ECO:0000313" key="28">
    <source>
        <dbReference type="Proteomes" id="UP001318760"/>
    </source>
</evidence>
<dbReference type="InterPro" id="IPR000829">
    <property type="entry name" value="DAGK"/>
</dbReference>
<evidence type="ECO:0000256" key="2">
    <source>
        <dbReference type="ARBA" id="ARBA00005967"/>
    </source>
</evidence>
<feature type="transmembrane region" description="Helical" evidence="24">
    <location>
        <begin position="95"/>
        <end position="116"/>
    </location>
</feature>
<evidence type="ECO:0000313" key="26">
    <source>
        <dbReference type="EMBL" id="MBE3607449.1"/>
    </source>
</evidence>
<dbReference type="GO" id="GO:0005524">
    <property type="term" value="F:ATP binding"/>
    <property type="evidence" value="ECO:0007669"/>
    <property type="project" value="UniProtKB-KW"/>
</dbReference>
<dbReference type="RefSeq" id="WP_170015353.1">
    <property type="nucleotide sequence ID" value="NZ_CP012545.1"/>
</dbReference>
<proteinExistence type="inferred from homology"/>
<evidence type="ECO:0000256" key="21">
    <source>
        <dbReference type="PIRSR" id="PIRSR600829-2"/>
    </source>
</evidence>
<evidence type="ECO:0000256" key="4">
    <source>
        <dbReference type="ARBA" id="ARBA00017575"/>
    </source>
</evidence>
<dbReference type="Gene3D" id="1.10.287.3610">
    <property type="match status" value="1"/>
</dbReference>
<feature type="binding site" evidence="22">
    <location>
        <position position="27"/>
    </location>
    <ligand>
        <name>ATP</name>
        <dbReference type="ChEBI" id="CHEBI:30616"/>
    </ligand>
</feature>
<dbReference type="PANTHER" id="PTHR34299:SF1">
    <property type="entry name" value="DIACYLGLYCEROL KINASE"/>
    <property type="match status" value="1"/>
</dbReference>
<reference evidence="25 28" key="2">
    <citation type="submission" date="2020-10" db="EMBL/GenBank/DDBJ databases">
        <title>Campylobacter californiensis sp. nov. isolated from cattle and feral swine in California.</title>
        <authorList>
            <person name="Miller W.G."/>
        </authorList>
    </citation>
    <scope>NUCLEOTIDE SEQUENCE [LARGE SCALE GENOMIC DNA]</scope>
    <source>
        <strain evidence="25 28">RM12919</strain>
    </source>
</reference>
<keyword evidence="19 24" id="KW-1208">Phospholipid metabolism</keyword>
<dbReference type="GO" id="GO:0005886">
    <property type="term" value="C:plasma membrane"/>
    <property type="evidence" value="ECO:0007669"/>
    <property type="project" value="UniProtKB-SubCell"/>
</dbReference>
<dbReference type="Proteomes" id="UP000650616">
    <property type="component" value="Unassembled WGS sequence"/>
</dbReference>
<evidence type="ECO:0000256" key="11">
    <source>
        <dbReference type="ARBA" id="ARBA00022741"/>
    </source>
</evidence>
<evidence type="ECO:0000256" key="24">
    <source>
        <dbReference type="RuleBase" id="RU363065"/>
    </source>
</evidence>
<accession>A0AAW3ZST1</accession>
<keyword evidence="13 22" id="KW-0067">ATP-binding</keyword>
<evidence type="ECO:0000256" key="20">
    <source>
        <dbReference type="PIRSR" id="PIRSR600829-1"/>
    </source>
</evidence>
<feature type="binding site" evidence="22">
    <location>
        <position position="75"/>
    </location>
    <ligand>
        <name>ATP</name>
        <dbReference type="ChEBI" id="CHEBI:30616"/>
    </ligand>
</feature>
<comment type="caution">
    <text evidence="26">The sequence shown here is derived from an EMBL/GenBank/DDBJ whole genome shotgun (WGS) entry which is preliminary data.</text>
</comment>
<feature type="binding site" evidence="22">
    <location>
        <position position="15"/>
    </location>
    <ligand>
        <name>ATP</name>
        <dbReference type="ChEBI" id="CHEBI:30616"/>
    </ligand>
</feature>
<evidence type="ECO:0000256" key="19">
    <source>
        <dbReference type="ARBA" id="ARBA00023264"/>
    </source>
</evidence>
<evidence type="ECO:0000256" key="7">
    <source>
        <dbReference type="ARBA" id="ARBA00022519"/>
    </source>
</evidence>
<keyword evidence="27" id="KW-1185">Reference proteome</keyword>
<dbReference type="PROSITE" id="PS01069">
    <property type="entry name" value="DAGK_PROKAR"/>
    <property type="match status" value="1"/>
</dbReference>
<evidence type="ECO:0000256" key="14">
    <source>
        <dbReference type="ARBA" id="ARBA00022842"/>
    </source>
</evidence>
<dbReference type="GO" id="GO:0004143">
    <property type="term" value="F:ATP-dependent diacylglycerol kinase activity"/>
    <property type="evidence" value="ECO:0007669"/>
    <property type="project" value="UniProtKB-EC"/>
</dbReference>
<feature type="binding site" evidence="21">
    <location>
        <position position="97"/>
    </location>
    <ligand>
        <name>substrate</name>
    </ligand>
</feature>
<dbReference type="EMBL" id="JADBHS010000021">
    <property type="protein sequence ID" value="MBE2987196.1"/>
    <property type="molecule type" value="Genomic_DNA"/>
</dbReference>
<evidence type="ECO:0000256" key="9">
    <source>
        <dbReference type="ARBA" id="ARBA00022692"/>
    </source>
</evidence>
<evidence type="ECO:0000313" key="25">
    <source>
        <dbReference type="EMBL" id="MBE2987196.1"/>
    </source>
</evidence>
<dbReference type="InterPro" id="IPR033718">
    <property type="entry name" value="DAGK_prok"/>
</dbReference>
<evidence type="ECO:0000256" key="18">
    <source>
        <dbReference type="ARBA" id="ARBA00023209"/>
    </source>
</evidence>
<keyword evidence="11 22" id="KW-0547">Nucleotide-binding</keyword>
<evidence type="ECO:0000256" key="22">
    <source>
        <dbReference type="PIRSR" id="PIRSR600829-3"/>
    </source>
</evidence>
<evidence type="ECO:0000256" key="10">
    <source>
        <dbReference type="ARBA" id="ARBA00022723"/>
    </source>
</evidence>
<keyword evidence="12 24" id="KW-0418">Kinase</keyword>
<dbReference type="PANTHER" id="PTHR34299">
    <property type="entry name" value="DIACYLGLYCEROL KINASE"/>
    <property type="match status" value="1"/>
</dbReference>
<feature type="active site" description="Proton acceptor" evidence="20">
    <location>
        <position position="68"/>
    </location>
</feature>
<keyword evidence="5" id="KW-1003">Cell membrane</keyword>
<feature type="transmembrane region" description="Helical" evidence="24">
    <location>
        <begin position="30"/>
        <end position="47"/>
    </location>
</feature>
<dbReference type="InterPro" id="IPR036945">
    <property type="entry name" value="DAGK_sf"/>
</dbReference>
<keyword evidence="8 24" id="KW-0808">Transferase</keyword>
<keyword evidence="6" id="KW-0444">Lipid biosynthesis</keyword>
<evidence type="ECO:0000313" key="27">
    <source>
        <dbReference type="Proteomes" id="UP000650616"/>
    </source>
</evidence>
<evidence type="ECO:0000256" key="5">
    <source>
        <dbReference type="ARBA" id="ARBA00022475"/>
    </source>
</evidence>
<feature type="binding site" evidence="21">
    <location>
        <position position="68"/>
    </location>
    <ligand>
        <name>substrate</name>
    </ligand>
</feature>
<dbReference type="GO" id="GO:0006654">
    <property type="term" value="P:phosphatidic acid biosynthetic process"/>
    <property type="evidence" value="ECO:0007669"/>
    <property type="project" value="InterPro"/>
</dbReference>
<comment type="subcellular location">
    <subcellularLocation>
        <location evidence="1">Cell inner membrane</location>
        <topology evidence="1">Multi-pass membrane protein</topology>
    </subcellularLocation>
</comment>